<proteinExistence type="predicted"/>
<name>A0AC35EW19_9BILA</name>
<protein>
    <submittedName>
        <fullName evidence="2">Protein kinase domain-containing protein</fullName>
    </submittedName>
</protein>
<evidence type="ECO:0000313" key="1">
    <source>
        <dbReference type="Proteomes" id="UP000887580"/>
    </source>
</evidence>
<dbReference type="Proteomes" id="UP000887580">
    <property type="component" value="Unplaced"/>
</dbReference>
<reference evidence="2" key="1">
    <citation type="submission" date="2022-11" db="UniProtKB">
        <authorList>
            <consortium name="WormBaseParasite"/>
        </authorList>
    </citation>
    <scope>IDENTIFICATION</scope>
</reference>
<dbReference type="WBParaSite" id="PS1159_v2.g11297.t1">
    <property type="protein sequence ID" value="PS1159_v2.g11297.t1"/>
    <property type="gene ID" value="PS1159_v2.g11297"/>
</dbReference>
<accession>A0AC35EW19</accession>
<sequence length="236" mass="27203">MGENYKILKKIGNGAFSEVFLAQYIPSNFPVALKKINMSELEEHEAKNVINEIQLLQKVNSKNVITYFGAFKIEADFYIALEFADIGDLEHLIKVKRTIWFYFHQICNGLKDLHAKRILHRDLKPANIFLNSNGHAKLGDLGLSRMFSLKTQLAKTVVGTEYYLAPERAFEGGYHFKSDIWSLGCILYELCALRSPFNGEQRNAYALHKRIEFCEMIPIPSNLYSKQLRFFISSYC</sequence>
<evidence type="ECO:0000313" key="2">
    <source>
        <dbReference type="WBParaSite" id="PS1159_v2.g11297.t1"/>
    </source>
</evidence>
<organism evidence="1 2">
    <name type="scientific">Panagrolaimus sp. PS1159</name>
    <dbReference type="NCBI Taxonomy" id="55785"/>
    <lineage>
        <taxon>Eukaryota</taxon>
        <taxon>Metazoa</taxon>
        <taxon>Ecdysozoa</taxon>
        <taxon>Nematoda</taxon>
        <taxon>Chromadorea</taxon>
        <taxon>Rhabditida</taxon>
        <taxon>Tylenchina</taxon>
        <taxon>Panagrolaimomorpha</taxon>
        <taxon>Panagrolaimoidea</taxon>
        <taxon>Panagrolaimidae</taxon>
        <taxon>Panagrolaimus</taxon>
    </lineage>
</organism>